<evidence type="ECO:0000259" key="2">
    <source>
        <dbReference type="Pfam" id="PF12804"/>
    </source>
</evidence>
<dbReference type="EMBL" id="JBHSQH010000001">
    <property type="protein sequence ID" value="MFC5969849.1"/>
    <property type="molecule type" value="Genomic_DNA"/>
</dbReference>
<proteinExistence type="predicted"/>
<reference evidence="3 4" key="1">
    <citation type="journal article" date="2019" name="Int. J. Syst. Evol. Microbiol.">
        <title>The Global Catalogue of Microorganisms (GCM) 10K type strain sequencing project: providing services to taxonomists for standard genome sequencing and annotation.</title>
        <authorList>
            <consortium name="The Broad Institute Genomics Platform"/>
            <consortium name="The Broad Institute Genome Sequencing Center for Infectious Disease"/>
            <person name="Wu L."/>
            <person name="Ma J."/>
        </authorList>
    </citation>
    <scope>NUCLEOTIDE SEQUENCE [LARGE SCALE GENOMIC DNA]</scope>
    <source>
        <strain evidence="3 4">CGMCC 1.12543</strain>
    </source>
</reference>
<dbReference type="Proteomes" id="UP001596099">
    <property type="component" value="Unassembled WGS sequence"/>
</dbReference>
<sequence>MCGGRGTRLDAPTEKPLFEVAGRPMVDRVTDALAGSRVDTVHAVASPHVPETTTHLGHSKVQRIDAPGEGYVADLQFALDRVERPVLTVVADLPLLAGPLLDTLLAAFEGDSTTVCVPVALKEALGASVDTAFDHDGRAVAPSGVNLVADDDTDTIHMSYDARLAVNVNRTTDADLAEALL</sequence>
<evidence type="ECO:0000313" key="3">
    <source>
        <dbReference type="EMBL" id="MFC5969849.1"/>
    </source>
</evidence>
<dbReference type="Pfam" id="PF12804">
    <property type="entry name" value="NTP_transf_3"/>
    <property type="match status" value="1"/>
</dbReference>
<keyword evidence="1 3" id="KW-0808">Transferase</keyword>
<accession>A0ABD5RH05</accession>
<name>A0ABD5RH05_9EURY</name>
<dbReference type="Gene3D" id="3.90.550.10">
    <property type="entry name" value="Spore Coat Polysaccharide Biosynthesis Protein SpsA, Chain A"/>
    <property type="match status" value="1"/>
</dbReference>
<dbReference type="InterPro" id="IPR029044">
    <property type="entry name" value="Nucleotide-diphossugar_trans"/>
</dbReference>
<dbReference type="PANTHER" id="PTHR19136">
    <property type="entry name" value="MOLYBDENUM COFACTOR GUANYLYLTRANSFERASE"/>
    <property type="match status" value="1"/>
</dbReference>
<dbReference type="AlphaFoldDB" id="A0ABD5RH05"/>
<comment type="caution">
    <text evidence="3">The sequence shown here is derived from an EMBL/GenBank/DDBJ whole genome shotgun (WGS) entry which is preliminary data.</text>
</comment>
<dbReference type="SUPFAM" id="SSF53448">
    <property type="entry name" value="Nucleotide-diphospho-sugar transferases"/>
    <property type="match status" value="1"/>
</dbReference>
<organism evidence="3 4">
    <name type="scientific">Halomarina salina</name>
    <dbReference type="NCBI Taxonomy" id="1872699"/>
    <lineage>
        <taxon>Archaea</taxon>
        <taxon>Methanobacteriati</taxon>
        <taxon>Methanobacteriota</taxon>
        <taxon>Stenosarchaea group</taxon>
        <taxon>Halobacteria</taxon>
        <taxon>Halobacteriales</taxon>
        <taxon>Natronomonadaceae</taxon>
        <taxon>Halomarina</taxon>
    </lineage>
</organism>
<dbReference type="InterPro" id="IPR025877">
    <property type="entry name" value="MobA-like_NTP_Trfase"/>
</dbReference>
<keyword evidence="4" id="KW-1185">Reference proteome</keyword>
<protein>
    <submittedName>
        <fullName evidence="3">NTP transferase domain-containing protein</fullName>
    </submittedName>
</protein>
<dbReference type="RefSeq" id="WP_247418511.1">
    <property type="nucleotide sequence ID" value="NZ_JALLGW010000001.1"/>
</dbReference>
<feature type="domain" description="MobA-like NTP transferase" evidence="2">
    <location>
        <begin position="2"/>
        <end position="122"/>
    </location>
</feature>
<dbReference type="GO" id="GO:0016779">
    <property type="term" value="F:nucleotidyltransferase activity"/>
    <property type="evidence" value="ECO:0007669"/>
    <property type="project" value="UniProtKB-ARBA"/>
</dbReference>
<dbReference type="PANTHER" id="PTHR19136:SF86">
    <property type="entry name" value="ADENOSYLCOBINAMIDE-PHOSPHATE GUANYLYLTRANSFERASE"/>
    <property type="match status" value="1"/>
</dbReference>
<evidence type="ECO:0000313" key="4">
    <source>
        <dbReference type="Proteomes" id="UP001596099"/>
    </source>
</evidence>
<evidence type="ECO:0000256" key="1">
    <source>
        <dbReference type="ARBA" id="ARBA00022679"/>
    </source>
</evidence>
<gene>
    <name evidence="3" type="ORF">ACFPYI_00755</name>
</gene>